<dbReference type="EMBL" id="VUNI01000010">
    <property type="protein sequence ID" value="MST74874.1"/>
    <property type="molecule type" value="Genomic_DNA"/>
</dbReference>
<dbReference type="InterPro" id="IPR025540">
    <property type="entry name" value="FlK"/>
</dbReference>
<dbReference type="Proteomes" id="UP000474024">
    <property type="component" value="Unassembled WGS sequence"/>
</dbReference>
<accession>A0A6L5YQW4</accession>
<feature type="binding site" evidence="2">
    <location>
        <position position="60"/>
    </location>
    <ligand>
        <name>substrate</name>
    </ligand>
</feature>
<feature type="binding site" evidence="2">
    <location>
        <position position="60"/>
    </location>
    <ligand>
        <name>CoA</name>
        <dbReference type="ChEBI" id="CHEBI:57287"/>
    </ligand>
</feature>
<dbReference type="Gene3D" id="3.10.129.10">
    <property type="entry name" value="Hotdog Thioesterase"/>
    <property type="match status" value="1"/>
</dbReference>
<evidence type="ECO:0000313" key="4">
    <source>
        <dbReference type="EMBL" id="MST74874.1"/>
    </source>
</evidence>
<gene>
    <name evidence="4" type="ORF">FYJ75_07490</name>
</gene>
<evidence type="ECO:0000259" key="3">
    <source>
        <dbReference type="Pfam" id="PF22636"/>
    </source>
</evidence>
<keyword evidence="5" id="KW-1185">Reference proteome</keyword>
<dbReference type="AlphaFoldDB" id="A0A6L5YQW4"/>
<dbReference type="PANTHER" id="PTHR36934:SF1">
    <property type="entry name" value="THIOESTERASE DOMAIN-CONTAINING PROTEIN"/>
    <property type="match status" value="1"/>
</dbReference>
<organism evidence="4 5">
    <name type="scientific">Roseburia porci</name>
    <dbReference type="NCBI Taxonomy" id="2605790"/>
    <lineage>
        <taxon>Bacteria</taxon>
        <taxon>Bacillati</taxon>
        <taxon>Bacillota</taxon>
        <taxon>Clostridia</taxon>
        <taxon>Lachnospirales</taxon>
        <taxon>Lachnospiraceae</taxon>
        <taxon>Roseburia</taxon>
    </lineage>
</organism>
<dbReference type="PANTHER" id="PTHR36934">
    <property type="entry name" value="BLR0278 PROTEIN"/>
    <property type="match status" value="1"/>
</dbReference>
<dbReference type="InterPro" id="IPR054485">
    <property type="entry name" value="FlK-like_dom"/>
</dbReference>
<evidence type="ECO:0000256" key="1">
    <source>
        <dbReference type="PIRSR" id="PIRSR014972-1"/>
    </source>
</evidence>
<reference evidence="4 5" key="1">
    <citation type="submission" date="2019-08" db="EMBL/GenBank/DDBJ databases">
        <title>In-depth cultivation of the pig gut microbiome towards novel bacterial diversity and tailored functional studies.</title>
        <authorList>
            <person name="Wylensek D."/>
            <person name="Hitch T.C.A."/>
            <person name="Clavel T."/>
        </authorList>
    </citation>
    <scope>NUCLEOTIDE SEQUENCE [LARGE SCALE GENOMIC DNA]</scope>
    <source>
        <strain evidence="4 5">MUC/MUC-530-WT-4D</strain>
    </source>
</reference>
<feature type="binding site" evidence="2">
    <location>
        <position position="111"/>
    </location>
    <ligand>
        <name>substrate</name>
    </ligand>
</feature>
<sequence length="129" mass="13831">MLETGIKGKKELVVSQENTAKTMGSGTMDVFATPAMIALMENTAYTSVEKELEPGSGTVGTALNVKHVAATPVGMKVTCESELIKINGRALTFSVKAYDECGLIGEGEHERFIVFEDKFQAKADAKRNA</sequence>
<dbReference type="SUPFAM" id="SSF54637">
    <property type="entry name" value="Thioesterase/thiol ester dehydrase-isomerase"/>
    <property type="match status" value="1"/>
</dbReference>
<name>A0A6L5YQW4_9FIRM</name>
<comment type="caution">
    <text evidence="4">The sequence shown here is derived from an EMBL/GenBank/DDBJ whole genome shotgun (WGS) entry which is preliminary data.</text>
</comment>
<dbReference type="Pfam" id="PF22636">
    <property type="entry name" value="FlK"/>
    <property type="match status" value="1"/>
</dbReference>
<feature type="domain" description="Fluoroacetyl-CoA-specific thioesterase-like" evidence="3">
    <location>
        <begin position="14"/>
        <end position="115"/>
    </location>
</feature>
<dbReference type="PIRSF" id="PIRSF014972">
    <property type="entry name" value="FlK"/>
    <property type="match status" value="1"/>
</dbReference>
<proteinExistence type="predicted"/>
<dbReference type="RefSeq" id="WP_154429839.1">
    <property type="nucleotide sequence ID" value="NZ_VUNI01000010.1"/>
</dbReference>
<evidence type="ECO:0000313" key="5">
    <source>
        <dbReference type="Proteomes" id="UP000474024"/>
    </source>
</evidence>
<feature type="active site" evidence="1">
    <location>
        <position position="41"/>
    </location>
</feature>
<dbReference type="InterPro" id="IPR029069">
    <property type="entry name" value="HotDog_dom_sf"/>
</dbReference>
<feature type="active site" evidence="1">
    <location>
        <position position="67"/>
    </location>
</feature>
<evidence type="ECO:0000256" key="2">
    <source>
        <dbReference type="PIRSR" id="PIRSR014972-2"/>
    </source>
</evidence>
<feature type="active site" evidence="1">
    <location>
        <position position="33"/>
    </location>
</feature>
<protein>
    <submittedName>
        <fullName evidence="4">Thioesterase</fullName>
    </submittedName>
</protein>